<reference evidence="2 3" key="2">
    <citation type="journal article" date="2009" name="PLoS ONE">
        <title>An integrated genetic and cytogenetic map of the cucumber genome.</title>
        <authorList>
            <person name="Ren Y."/>
            <person name="Zhang Z."/>
            <person name="Liu J."/>
            <person name="Staub J.E."/>
            <person name="Han Y."/>
            <person name="Cheng Z."/>
            <person name="Li X."/>
            <person name="Lu J."/>
            <person name="Miao H."/>
            <person name="Kang H."/>
            <person name="Xie B."/>
            <person name="Gu X."/>
            <person name="Wang X."/>
            <person name="Du Y."/>
            <person name="Jin W."/>
            <person name="Huang S."/>
        </authorList>
    </citation>
    <scope>NUCLEOTIDE SEQUENCE [LARGE SCALE GENOMIC DNA]</scope>
    <source>
        <strain evidence="3">cv. 9930</strain>
    </source>
</reference>
<evidence type="ECO:0000313" key="3">
    <source>
        <dbReference type="Proteomes" id="UP000029981"/>
    </source>
</evidence>
<dbReference type="Proteomes" id="UP000029981">
    <property type="component" value="Chromosome 7"/>
</dbReference>
<evidence type="ECO:0000313" key="2">
    <source>
        <dbReference type="EMBL" id="KGN44016.1"/>
    </source>
</evidence>
<feature type="chain" id="PRO_5001964830" evidence="1">
    <location>
        <begin position="21"/>
        <end position="54"/>
    </location>
</feature>
<sequence>MKLCFSLEVLEAVLIAYCDAADSCFQGIWSNVNDPIEKLDVVIHATLVSSCCNL</sequence>
<keyword evidence="3" id="KW-1185">Reference proteome</keyword>
<protein>
    <submittedName>
        <fullName evidence="2">Uncharacterized protein</fullName>
    </submittedName>
</protein>
<gene>
    <name evidence="2" type="ORF">Csa_7G104290</name>
</gene>
<name>A0A0A0K8C2_CUCSA</name>
<feature type="signal peptide" evidence="1">
    <location>
        <begin position="1"/>
        <end position="20"/>
    </location>
</feature>
<evidence type="ECO:0000256" key="1">
    <source>
        <dbReference type="SAM" id="SignalP"/>
    </source>
</evidence>
<proteinExistence type="predicted"/>
<reference evidence="2 3" key="3">
    <citation type="journal article" date="2010" name="BMC Genomics">
        <title>Transcriptome sequencing and comparative analysis of cucumber flowers with different sex types.</title>
        <authorList>
            <person name="Guo S."/>
            <person name="Zheng Y."/>
            <person name="Joung J.G."/>
            <person name="Liu S."/>
            <person name="Zhang Z."/>
            <person name="Crasta O.R."/>
            <person name="Sobral B.W."/>
            <person name="Xu Y."/>
            <person name="Huang S."/>
            <person name="Fei Z."/>
        </authorList>
    </citation>
    <scope>NUCLEOTIDE SEQUENCE [LARGE SCALE GENOMIC DNA]</scope>
    <source>
        <strain evidence="3">cv. 9930</strain>
    </source>
</reference>
<keyword evidence="1" id="KW-0732">Signal</keyword>
<dbReference type="EMBL" id="CM002928">
    <property type="protein sequence ID" value="KGN44016.1"/>
    <property type="molecule type" value="Genomic_DNA"/>
</dbReference>
<reference evidence="2 3" key="1">
    <citation type="journal article" date="2009" name="Nat. Genet.">
        <title>The genome of the cucumber, Cucumis sativus L.</title>
        <authorList>
            <person name="Huang S."/>
            <person name="Li R."/>
            <person name="Zhang Z."/>
            <person name="Li L."/>
            <person name="Gu X."/>
            <person name="Fan W."/>
            <person name="Lucas W.J."/>
            <person name="Wang X."/>
            <person name="Xie B."/>
            <person name="Ni P."/>
            <person name="Ren Y."/>
            <person name="Zhu H."/>
            <person name="Li J."/>
            <person name="Lin K."/>
            <person name="Jin W."/>
            <person name="Fei Z."/>
            <person name="Li G."/>
            <person name="Staub J."/>
            <person name="Kilian A."/>
            <person name="van der Vossen E.A."/>
            <person name="Wu Y."/>
            <person name="Guo J."/>
            <person name="He J."/>
            <person name="Jia Z."/>
            <person name="Ren Y."/>
            <person name="Tian G."/>
            <person name="Lu Y."/>
            <person name="Ruan J."/>
            <person name="Qian W."/>
            <person name="Wang M."/>
            <person name="Huang Q."/>
            <person name="Li B."/>
            <person name="Xuan Z."/>
            <person name="Cao J."/>
            <person name="Asan"/>
            <person name="Wu Z."/>
            <person name="Zhang J."/>
            <person name="Cai Q."/>
            <person name="Bai Y."/>
            <person name="Zhao B."/>
            <person name="Han Y."/>
            <person name="Li Y."/>
            <person name="Li X."/>
            <person name="Wang S."/>
            <person name="Shi Q."/>
            <person name="Liu S."/>
            <person name="Cho W.K."/>
            <person name="Kim J.Y."/>
            <person name="Xu Y."/>
            <person name="Heller-Uszynska K."/>
            <person name="Miao H."/>
            <person name="Cheng Z."/>
            <person name="Zhang S."/>
            <person name="Wu J."/>
            <person name="Yang Y."/>
            <person name="Kang H."/>
            <person name="Li M."/>
            <person name="Liang H."/>
            <person name="Ren X."/>
            <person name="Shi Z."/>
            <person name="Wen M."/>
            <person name="Jian M."/>
            <person name="Yang H."/>
            <person name="Zhang G."/>
            <person name="Yang Z."/>
            <person name="Chen R."/>
            <person name="Liu S."/>
            <person name="Li J."/>
            <person name="Ma L."/>
            <person name="Liu H."/>
            <person name="Zhou Y."/>
            <person name="Zhao J."/>
            <person name="Fang X."/>
            <person name="Li G."/>
            <person name="Fang L."/>
            <person name="Li Y."/>
            <person name="Liu D."/>
            <person name="Zheng H."/>
            <person name="Zhang Y."/>
            <person name="Qin N."/>
            <person name="Li Z."/>
            <person name="Yang G."/>
            <person name="Yang S."/>
            <person name="Bolund L."/>
            <person name="Kristiansen K."/>
            <person name="Zheng H."/>
            <person name="Li S."/>
            <person name="Zhang X."/>
            <person name="Yang H."/>
            <person name="Wang J."/>
            <person name="Sun R."/>
            <person name="Zhang B."/>
            <person name="Jiang S."/>
            <person name="Wang J."/>
            <person name="Du Y."/>
            <person name="Li S."/>
        </authorList>
    </citation>
    <scope>NUCLEOTIDE SEQUENCE [LARGE SCALE GENOMIC DNA]</scope>
    <source>
        <strain evidence="3">cv. 9930</strain>
    </source>
</reference>
<dbReference type="Gramene" id="KGN44016">
    <property type="protein sequence ID" value="KGN44016"/>
    <property type="gene ID" value="Csa_7G104290"/>
</dbReference>
<reference evidence="2 3" key="4">
    <citation type="journal article" date="2011" name="BMC Genomics">
        <title>RNA-Seq improves annotation of protein-coding genes in the cucumber genome.</title>
        <authorList>
            <person name="Li Z."/>
            <person name="Zhang Z."/>
            <person name="Yan P."/>
            <person name="Huang S."/>
            <person name="Fei Z."/>
            <person name="Lin K."/>
        </authorList>
    </citation>
    <scope>NUCLEOTIDE SEQUENCE [LARGE SCALE GENOMIC DNA]</scope>
    <source>
        <strain evidence="3">cv. 9930</strain>
    </source>
</reference>
<organism evidence="2 3">
    <name type="scientific">Cucumis sativus</name>
    <name type="common">Cucumber</name>
    <dbReference type="NCBI Taxonomy" id="3659"/>
    <lineage>
        <taxon>Eukaryota</taxon>
        <taxon>Viridiplantae</taxon>
        <taxon>Streptophyta</taxon>
        <taxon>Embryophyta</taxon>
        <taxon>Tracheophyta</taxon>
        <taxon>Spermatophyta</taxon>
        <taxon>Magnoliopsida</taxon>
        <taxon>eudicotyledons</taxon>
        <taxon>Gunneridae</taxon>
        <taxon>Pentapetalae</taxon>
        <taxon>rosids</taxon>
        <taxon>fabids</taxon>
        <taxon>Cucurbitales</taxon>
        <taxon>Cucurbitaceae</taxon>
        <taxon>Benincaseae</taxon>
        <taxon>Cucumis</taxon>
    </lineage>
</organism>
<dbReference type="AlphaFoldDB" id="A0A0A0K8C2"/>
<accession>A0A0A0K8C2</accession>